<sequence>FILSVSSDHSNSQMQYIVLLSLLPIASANFFGGGCGCGGYAAPPPLPCPLRLPQLCPPLPPPCPPLPLCLPTICPPPLPCPPPPLPPPPPMCPMPLPQLPSPCTSYAQAPLFPPPQPISLPSIPSYVSPFNDCCCRCGNPCRFRAMARMHGSKTFKTTDVEEDPQCNHRKLKEIMEDNLTSDPSIAKRAIQKAAEEKLEGKFNVICAKGDFTYVAYTEKYCQASNDDVTCYAFSPM</sequence>
<evidence type="ECO:0000313" key="3">
    <source>
        <dbReference type="Proteomes" id="UP001432027"/>
    </source>
</evidence>
<comment type="caution">
    <text evidence="2">The sequence shown here is derived from an EMBL/GenBank/DDBJ whole genome shotgun (WGS) entry which is preliminary data.</text>
</comment>
<feature type="non-terminal residue" evidence="2">
    <location>
        <position position="1"/>
    </location>
</feature>
<evidence type="ECO:0000313" key="2">
    <source>
        <dbReference type="EMBL" id="GMS95927.1"/>
    </source>
</evidence>
<accession>A0AAV5TP25</accession>
<proteinExistence type="predicted"/>
<gene>
    <name evidence="2" type="ORF">PENTCL1PPCAC_18102</name>
</gene>
<dbReference type="Proteomes" id="UP001432027">
    <property type="component" value="Unassembled WGS sequence"/>
</dbReference>
<dbReference type="AlphaFoldDB" id="A0AAV5TP25"/>
<keyword evidence="3" id="KW-1185">Reference proteome</keyword>
<protein>
    <recommendedName>
        <fullName evidence="1">Ground-like domain-containing protein</fullName>
    </recommendedName>
</protein>
<dbReference type="EMBL" id="BTSX01000004">
    <property type="protein sequence ID" value="GMS95927.1"/>
    <property type="molecule type" value="Genomic_DNA"/>
</dbReference>
<organism evidence="2 3">
    <name type="scientific">Pristionchus entomophagus</name>
    <dbReference type="NCBI Taxonomy" id="358040"/>
    <lineage>
        <taxon>Eukaryota</taxon>
        <taxon>Metazoa</taxon>
        <taxon>Ecdysozoa</taxon>
        <taxon>Nematoda</taxon>
        <taxon>Chromadorea</taxon>
        <taxon>Rhabditida</taxon>
        <taxon>Rhabditina</taxon>
        <taxon>Diplogasteromorpha</taxon>
        <taxon>Diplogasteroidea</taxon>
        <taxon>Neodiplogasteridae</taxon>
        <taxon>Pristionchus</taxon>
    </lineage>
</organism>
<dbReference type="InterPro" id="IPR007284">
    <property type="entry name" value="Ground-like_dom"/>
</dbReference>
<dbReference type="Pfam" id="PF04155">
    <property type="entry name" value="Ground-like"/>
    <property type="match status" value="1"/>
</dbReference>
<feature type="domain" description="Ground-like" evidence="1">
    <location>
        <begin position="163"/>
        <end position="233"/>
    </location>
</feature>
<name>A0AAV5TP25_9BILA</name>
<evidence type="ECO:0000259" key="1">
    <source>
        <dbReference type="Pfam" id="PF04155"/>
    </source>
</evidence>
<reference evidence="2" key="1">
    <citation type="submission" date="2023-10" db="EMBL/GenBank/DDBJ databases">
        <title>Genome assembly of Pristionchus species.</title>
        <authorList>
            <person name="Yoshida K."/>
            <person name="Sommer R.J."/>
        </authorList>
    </citation>
    <scope>NUCLEOTIDE SEQUENCE</scope>
    <source>
        <strain evidence="2">RS0144</strain>
    </source>
</reference>